<dbReference type="SUPFAM" id="SSF117289">
    <property type="entry name" value="Nucleoporin domain"/>
    <property type="match status" value="1"/>
</dbReference>
<comment type="subcellular location">
    <subcellularLocation>
        <location evidence="1">Nucleus envelope</location>
    </subcellularLocation>
</comment>
<organism evidence="11 12">
    <name type="scientific">Sarocladium strictum</name>
    <name type="common">Black bundle disease fungus</name>
    <name type="synonym">Acremonium strictum</name>
    <dbReference type="NCBI Taxonomy" id="5046"/>
    <lineage>
        <taxon>Eukaryota</taxon>
        <taxon>Fungi</taxon>
        <taxon>Dikarya</taxon>
        <taxon>Ascomycota</taxon>
        <taxon>Pezizomycotina</taxon>
        <taxon>Sordariomycetes</taxon>
        <taxon>Hypocreomycetidae</taxon>
        <taxon>Hypocreales</taxon>
        <taxon>Sarocladiaceae</taxon>
        <taxon>Sarocladium</taxon>
    </lineage>
</organism>
<evidence type="ECO:0000256" key="6">
    <source>
        <dbReference type="ARBA" id="ARBA00023010"/>
    </source>
</evidence>
<dbReference type="EMBL" id="JAPDFR010000007">
    <property type="protein sequence ID" value="KAK0385057.1"/>
    <property type="molecule type" value="Genomic_DNA"/>
</dbReference>
<evidence type="ECO:0000259" key="10">
    <source>
        <dbReference type="Pfam" id="PF08801"/>
    </source>
</evidence>
<proteinExistence type="inferred from homology"/>
<keyword evidence="3" id="KW-0813">Transport</keyword>
<keyword evidence="7" id="KW-0539">Nucleus</keyword>
<keyword evidence="4" id="KW-0509">mRNA transport</keyword>
<protein>
    <submittedName>
        <fullName evidence="11">Uncharacterized protein</fullName>
    </submittedName>
</protein>
<accession>A0AA39GCZ5</accession>
<dbReference type="GO" id="GO:0016973">
    <property type="term" value="P:poly(A)+ mRNA export from nucleus"/>
    <property type="evidence" value="ECO:0007669"/>
    <property type="project" value="TreeGrafter"/>
</dbReference>
<feature type="domain" description="Nucleoporin Nup133/Nup155-like N-terminal" evidence="10">
    <location>
        <begin position="118"/>
        <end position="574"/>
    </location>
</feature>
<dbReference type="GO" id="GO:0000972">
    <property type="term" value="P:transcription-dependent tethering of RNA polymerase II gene DNA at nuclear periphery"/>
    <property type="evidence" value="ECO:0007669"/>
    <property type="project" value="TreeGrafter"/>
</dbReference>
<evidence type="ECO:0000313" key="12">
    <source>
        <dbReference type="Proteomes" id="UP001175261"/>
    </source>
</evidence>
<evidence type="ECO:0000256" key="4">
    <source>
        <dbReference type="ARBA" id="ARBA00022816"/>
    </source>
</evidence>
<feature type="compositionally biased region" description="Polar residues" evidence="8">
    <location>
        <begin position="75"/>
        <end position="87"/>
    </location>
</feature>
<dbReference type="GO" id="GO:0031080">
    <property type="term" value="C:nuclear pore outer ring"/>
    <property type="evidence" value="ECO:0007669"/>
    <property type="project" value="TreeGrafter"/>
</dbReference>
<dbReference type="Gene3D" id="2.130.10.10">
    <property type="entry name" value="YVTN repeat-like/Quinoprotein amine dehydrogenase"/>
    <property type="match status" value="1"/>
</dbReference>
<dbReference type="GO" id="GO:0017056">
    <property type="term" value="F:structural constituent of nuclear pore"/>
    <property type="evidence" value="ECO:0007669"/>
    <property type="project" value="InterPro"/>
</dbReference>
<dbReference type="PANTHER" id="PTHR13405:SF11">
    <property type="entry name" value="NUCLEAR PORE COMPLEX PROTEIN NUP133"/>
    <property type="match status" value="1"/>
</dbReference>
<evidence type="ECO:0000259" key="9">
    <source>
        <dbReference type="Pfam" id="PF03177"/>
    </source>
</evidence>
<feature type="domain" description="Nucleoporin Nup133/Nup155-like C-terminal" evidence="9">
    <location>
        <begin position="684"/>
        <end position="1339"/>
    </location>
</feature>
<dbReference type="Proteomes" id="UP001175261">
    <property type="component" value="Unassembled WGS sequence"/>
</dbReference>
<dbReference type="InterPro" id="IPR015943">
    <property type="entry name" value="WD40/YVTN_repeat-like_dom_sf"/>
</dbReference>
<dbReference type="Gene3D" id="1.20.58.1380">
    <property type="match status" value="1"/>
</dbReference>
<keyword evidence="6" id="KW-0811">Translocation</keyword>
<name>A0AA39GCZ5_SARSR</name>
<comment type="similarity">
    <text evidence="2">Belongs to the nucleoporin Nup133 family.</text>
</comment>
<dbReference type="Pfam" id="PF08801">
    <property type="entry name" value="Nucleoporin_N"/>
    <property type="match status" value="1"/>
</dbReference>
<keyword evidence="12" id="KW-1185">Reference proteome</keyword>
<dbReference type="InterPro" id="IPR007187">
    <property type="entry name" value="Nucleoporin_Nup133/Nup155_C"/>
</dbReference>
<feature type="region of interest" description="Disordered" evidence="8">
    <location>
        <begin position="1"/>
        <end position="116"/>
    </location>
</feature>
<gene>
    <name evidence="11" type="ORF">NLU13_7535</name>
</gene>
<evidence type="ECO:0000313" key="11">
    <source>
        <dbReference type="EMBL" id="KAK0385057.1"/>
    </source>
</evidence>
<dbReference type="PANTHER" id="PTHR13405">
    <property type="entry name" value="NUCLEAR PORE COMPLEX PROTEIN NUP133"/>
    <property type="match status" value="1"/>
</dbReference>
<keyword evidence="5" id="KW-0653">Protein transport</keyword>
<evidence type="ECO:0000256" key="3">
    <source>
        <dbReference type="ARBA" id="ARBA00022448"/>
    </source>
</evidence>
<evidence type="ECO:0000256" key="8">
    <source>
        <dbReference type="SAM" id="MobiDB-lite"/>
    </source>
</evidence>
<reference evidence="11" key="1">
    <citation type="submission" date="2022-10" db="EMBL/GenBank/DDBJ databases">
        <title>Determination and structural analysis of whole genome sequence of Sarocladium strictum F4-1.</title>
        <authorList>
            <person name="Hu L."/>
            <person name="Jiang Y."/>
        </authorList>
    </citation>
    <scope>NUCLEOTIDE SEQUENCE</scope>
    <source>
        <strain evidence="11">F4-1</strain>
    </source>
</reference>
<evidence type="ECO:0000256" key="7">
    <source>
        <dbReference type="ARBA" id="ARBA00023242"/>
    </source>
</evidence>
<dbReference type="GO" id="GO:0006606">
    <property type="term" value="P:protein import into nucleus"/>
    <property type="evidence" value="ECO:0007669"/>
    <property type="project" value="TreeGrafter"/>
</dbReference>
<dbReference type="Gene3D" id="1.25.40.700">
    <property type="match status" value="1"/>
</dbReference>
<comment type="caution">
    <text evidence="11">The sequence shown here is derived from an EMBL/GenBank/DDBJ whole genome shotgun (WGS) entry which is preliminary data.</text>
</comment>
<sequence>MASSNAVEGGGPATATRSRRRQRPKSSDSPNQQPKAKRQRLPLTEQTFVNPDVPPEMTEAKNDKVVKLDPRPNGIENSSRQQHNQIQFAVRRESSGRPKKPKHGDRATNKGDGSLLLTSTNAYNVSRLPALPDKIRSDWTAHQHADISSFGYALSLTQTHALVWPYASTSPSPETFTFTLPSTSKPNDPLPVGSLVSPPAASSEPGLVVVMAGSGKIVYWETISSAATFAFINKDRSGVEGVVSGMSTGEKVVAITTAESAGFVLTFNTGRLAFMTVRDSHGRPAISVQFLQAGLATSSSGIFGSIRQALSHLSIRGDVAAVRADRSSRVGERNIVALSKKARLQAWRLHRSGLYESLGDSDAREDIIAAIHEYDQASRDFPAESFEALDLTYVPQGLEPKYLELTRLSSAISQDDPQIQHLVLLGSFTKRTTARYVLVELVLEPGRCHVGMIRPLTSYATPSPVPSDPQVGRPRIYLPRPALVAYAVFDRAAVIASVAVPPESPESQLQFDSHILPPAFEDVVDFREDGHDILGSGIEEIPALSHSNEENRLQRQRSKNPAAIMLVRGAGTVRIITTDVDKLASDQPPKVSAKSKMEQAVFFGMKADNPLIFDARTETKFSREETAAAALEVSHEILSSTTSHLAALPPSMEDNLRARSKAMERLMNHLQAINANLDRKTRWSLLHNAEKMYVAVLMWRLHEDFTAARPSNDKTDILKYIVDSINEEQKSTLSTQIGENDPIRHWFINDVHSIQYLVAWAYELIKTFWKEKSLKEKFLDEAKLTVMMHEAVQINVRAHLGAVAFRKNNLAFYGLEGERLQNGILIDGYEDLEEPWTGCHFVANNLKRLVDLSTGWCETHPHIGKQKTPTEPDPKVMANIFDELPALIEVMLSAAQEYARWGQAQSDPQTKERAASFSKLYSEARYTLTTGLAEMEKWDEAARIAEKHDSLDALAVILLGHIWYLEAAREEPNISPVQAQTLKTTRSAKMTKLEECFAEYGEPFAFAAYAHLLESHGVDAVLGFELDREGFKTKFLRSRPELARISWIHDVQQEKDVEHAAQTLLDLALTKEQQVWNKKVELSLGKLALLAEQSDKSSNDFRVNADEARKEQKLKQVDQELVAIKIQQSLYNAVSRCTYAAVDDKAAFEFVMDTHGKEIPGRQKALNQIFADGVKRLLNHEALDAMTLIDLLTLLRLDESTSELIFNPFWLALKVADSVCHTDEVKEAKRLIWRRAFLRDDWAKVNNTQNKSDKDIVEALADTEIFDLLVACIERQDKNAPFTPMQPQDALGAFTEAPDRRFRDFSDESFKNKYLENMKWEDKQLQAHLDKRRLANWVQATFEEAKTQVRLDADEATWEGAQAAEGDEHMMNGV</sequence>
<dbReference type="FunFam" id="2.130.10.10:FF:001057">
    <property type="entry name" value="Nuclear pore complex subunit Nup133, putative"/>
    <property type="match status" value="1"/>
</dbReference>
<evidence type="ECO:0000256" key="1">
    <source>
        <dbReference type="ARBA" id="ARBA00004259"/>
    </source>
</evidence>
<dbReference type="Pfam" id="PF03177">
    <property type="entry name" value="Nucleoporin_C"/>
    <property type="match status" value="1"/>
</dbReference>
<evidence type="ECO:0000256" key="2">
    <source>
        <dbReference type="ARBA" id="ARBA00005569"/>
    </source>
</evidence>
<evidence type="ECO:0000256" key="5">
    <source>
        <dbReference type="ARBA" id="ARBA00022927"/>
    </source>
</evidence>
<feature type="compositionally biased region" description="Basic and acidic residues" evidence="8">
    <location>
        <begin position="58"/>
        <end position="70"/>
    </location>
</feature>
<dbReference type="InterPro" id="IPR037624">
    <property type="entry name" value="Nup133-like"/>
</dbReference>
<dbReference type="InterPro" id="IPR014908">
    <property type="entry name" value="Nucleoporin_Nup133/Nup155_N"/>
</dbReference>